<dbReference type="InterPro" id="IPR036237">
    <property type="entry name" value="Xyl_isomerase-like_sf"/>
</dbReference>
<dbReference type="EMBL" id="JBHTIU010000001">
    <property type="protein sequence ID" value="MFD0867614.1"/>
    <property type="molecule type" value="Genomic_DNA"/>
</dbReference>
<accession>A0ABW3D440</accession>
<name>A0ABW3D440_9BACL</name>
<dbReference type="PANTHER" id="PTHR12110">
    <property type="entry name" value="HYDROXYPYRUVATE ISOMERASE"/>
    <property type="match status" value="1"/>
</dbReference>
<gene>
    <name evidence="2" type="ORF">ACFQ03_00450</name>
</gene>
<dbReference type="SUPFAM" id="SSF51658">
    <property type="entry name" value="Xylose isomerase-like"/>
    <property type="match status" value="1"/>
</dbReference>
<dbReference type="GO" id="GO:0016853">
    <property type="term" value="F:isomerase activity"/>
    <property type="evidence" value="ECO:0007669"/>
    <property type="project" value="UniProtKB-KW"/>
</dbReference>
<dbReference type="Pfam" id="PF01261">
    <property type="entry name" value="AP_endonuc_2"/>
    <property type="match status" value="1"/>
</dbReference>
<keyword evidence="2" id="KW-0413">Isomerase</keyword>
<organism evidence="2 3">
    <name type="scientific">Paenibacillus residui</name>
    <dbReference type="NCBI Taxonomy" id="629724"/>
    <lineage>
        <taxon>Bacteria</taxon>
        <taxon>Bacillati</taxon>
        <taxon>Bacillota</taxon>
        <taxon>Bacilli</taxon>
        <taxon>Bacillales</taxon>
        <taxon>Paenibacillaceae</taxon>
        <taxon>Paenibacillus</taxon>
    </lineage>
</organism>
<dbReference type="PANTHER" id="PTHR12110:SF41">
    <property type="entry name" value="INOSOSE DEHYDRATASE"/>
    <property type="match status" value="1"/>
</dbReference>
<proteinExistence type="predicted"/>
<feature type="domain" description="Xylose isomerase-like TIM barrel" evidence="1">
    <location>
        <begin position="31"/>
        <end position="271"/>
    </location>
</feature>
<dbReference type="InterPro" id="IPR013022">
    <property type="entry name" value="Xyl_isomerase-like_TIM-brl"/>
</dbReference>
<reference evidence="3" key="1">
    <citation type="journal article" date="2019" name="Int. J. Syst. Evol. Microbiol.">
        <title>The Global Catalogue of Microorganisms (GCM) 10K type strain sequencing project: providing services to taxonomists for standard genome sequencing and annotation.</title>
        <authorList>
            <consortium name="The Broad Institute Genomics Platform"/>
            <consortium name="The Broad Institute Genome Sequencing Center for Infectious Disease"/>
            <person name="Wu L."/>
            <person name="Ma J."/>
        </authorList>
    </citation>
    <scope>NUCLEOTIDE SEQUENCE [LARGE SCALE GENOMIC DNA]</scope>
    <source>
        <strain evidence="3">CCUG 57263</strain>
    </source>
</reference>
<evidence type="ECO:0000259" key="1">
    <source>
        <dbReference type="Pfam" id="PF01261"/>
    </source>
</evidence>
<keyword evidence="3" id="KW-1185">Reference proteome</keyword>
<comment type="caution">
    <text evidence="2">The sequence shown here is derived from an EMBL/GenBank/DDBJ whole genome shotgun (WGS) entry which is preliminary data.</text>
</comment>
<dbReference type="Proteomes" id="UP001597120">
    <property type="component" value="Unassembled WGS sequence"/>
</dbReference>
<dbReference type="Gene3D" id="3.20.20.150">
    <property type="entry name" value="Divalent-metal-dependent TIM barrel enzymes"/>
    <property type="match status" value="1"/>
</dbReference>
<dbReference type="RefSeq" id="WP_150959714.1">
    <property type="nucleotide sequence ID" value="NZ_JBHTIU010000001.1"/>
</dbReference>
<sequence>MVLNRLGVLTDEVSANFTEALDWIAEQKLVHVEVRMVDGKNVSQLSDEQVATVKEEVEKRGLFVSAIASPLFKCALDPARPVASGDTFGQQEETVEAHFAKLDRAIEICRLLGTDKIRIFSFWREEEPARYELEIVDHLRKAAEIAGKAGIMLLLENEPACNGGFASEVGSIVAKVNSPSLKVLWDPGNEEYGGRPSFPEGYNAVKDGLAHVHLKDAYITPEGQSKCVPIGSGKVPFLEQFRALQRDGYDGLFTIETHYVPEGGTAKDGTAMTLAALKKLLKEAGID</sequence>
<protein>
    <submittedName>
        <fullName evidence="2">Sugar phosphate isomerase/epimerase family protein</fullName>
    </submittedName>
</protein>
<evidence type="ECO:0000313" key="2">
    <source>
        <dbReference type="EMBL" id="MFD0867614.1"/>
    </source>
</evidence>
<dbReference type="InterPro" id="IPR050312">
    <property type="entry name" value="IolE/XylAMocC-like"/>
</dbReference>
<evidence type="ECO:0000313" key="3">
    <source>
        <dbReference type="Proteomes" id="UP001597120"/>
    </source>
</evidence>